<dbReference type="PROSITE" id="PS50262">
    <property type="entry name" value="G_PROTEIN_RECEP_F1_2"/>
    <property type="match status" value="1"/>
</dbReference>
<keyword evidence="5 9" id="KW-0297">G-protein coupled receptor</keyword>
<dbReference type="Pfam" id="PF00001">
    <property type="entry name" value="7tm_1"/>
    <property type="match status" value="1"/>
</dbReference>
<evidence type="ECO:0000313" key="13">
    <source>
        <dbReference type="Proteomes" id="UP001152759"/>
    </source>
</evidence>
<dbReference type="InterPro" id="IPR000276">
    <property type="entry name" value="GPCR_Rhodpsn"/>
</dbReference>
<keyword evidence="7 9" id="KW-0675">Receptor</keyword>
<dbReference type="GO" id="GO:0005886">
    <property type="term" value="C:plasma membrane"/>
    <property type="evidence" value="ECO:0007669"/>
    <property type="project" value="TreeGrafter"/>
</dbReference>
<keyword evidence="3 9" id="KW-0812">Transmembrane</keyword>
<comment type="subcellular location">
    <subcellularLocation>
        <location evidence="1">Membrane</location>
        <topology evidence="1">Multi-pass membrane protein</topology>
    </subcellularLocation>
</comment>
<feature type="transmembrane region" description="Helical" evidence="10">
    <location>
        <begin position="126"/>
        <end position="144"/>
    </location>
</feature>
<feature type="transmembrane region" description="Helical" evidence="10">
    <location>
        <begin position="277"/>
        <end position="301"/>
    </location>
</feature>
<dbReference type="PRINTS" id="PR01012">
    <property type="entry name" value="NRPEPTIDEYR"/>
</dbReference>
<feature type="transmembrane region" description="Helical" evidence="10">
    <location>
        <begin position="227"/>
        <end position="246"/>
    </location>
</feature>
<evidence type="ECO:0000256" key="9">
    <source>
        <dbReference type="RuleBase" id="RU000688"/>
    </source>
</evidence>
<evidence type="ECO:0000256" key="6">
    <source>
        <dbReference type="ARBA" id="ARBA00023136"/>
    </source>
</evidence>
<keyword evidence="8 9" id="KW-0807">Transducer</keyword>
<dbReference type="AlphaFoldDB" id="A0A9P0F8R7"/>
<sequence length="414" mass="46479">MACDAEFDTSCVSMLNETLSGGGGGGGAHGGNVTDARPNILLEKWVVSIVFTVIYVLGVVGNGTLLLILARHKNMRNVPNIFILSLAVGDLLVILICVPFTSVVYITDYWSFGESVCKLLETSKDISIGVSIFTLIALSADRFFAIANPMRKLNSSMNGRRATRCTLLIVVFIWLMAAVFALPAATLSFLDEKTNPNRTKIVLVCYPYPRDTIFGESYPKMMVLFKFLIYYAIPLSIIACFYTSMARHLLISTRNMPGEISGQVRQIRARKKVAKTVLAFVVLFAICFFPQHVFMLWFYFYPDAPMHYDDVAHYSRVVAFCLSFLNSCINPVALYCVSGTFRKYYDRYLFCCCRRGRYVSHGSKKNSQYTFKKRQSESALLPTQIYTSCRNDPIVETTLSTIVINGIDSKPQHV</sequence>
<comment type="similarity">
    <text evidence="2 9">Belongs to the G-protein coupled receptor 1 family.</text>
</comment>
<feature type="domain" description="G-protein coupled receptors family 1 profile" evidence="11">
    <location>
        <begin position="61"/>
        <end position="334"/>
    </location>
</feature>
<reference evidence="12" key="1">
    <citation type="submission" date="2021-12" db="EMBL/GenBank/DDBJ databases">
        <authorList>
            <person name="King R."/>
        </authorList>
    </citation>
    <scope>NUCLEOTIDE SEQUENCE</scope>
</reference>
<proteinExistence type="inferred from homology"/>
<feature type="transmembrane region" description="Helical" evidence="10">
    <location>
        <begin position="313"/>
        <end position="337"/>
    </location>
</feature>
<protein>
    <recommendedName>
        <fullName evidence="11">G-protein coupled receptors family 1 profile domain-containing protein</fullName>
    </recommendedName>
</protein>
<dbReference type="PROSITE" id="PS00237">
    <property type="entry name" value="G_PROTEIN_RECEP_F1_1"/>
    <property type="match status" value="1"/>
</dbReference>
<dbReference type="CDD" id="cd15927">
    <property type="entry name" value="7tmA_Bombesin_R-like"/>
    <property type="match status" value="1"/>
</dbReference>
<dbReference type="GO" id="GO:0004983">
    <property type="term" value="F:neuropeptide Y receptor activity"/>
    <property type="evidence" value="ECO:0007669"/>
    <property type="project" value="InterPro"/>
</dbReference>
<dbReference type="PRINTS" id="PR00237">
    <property type="entry name" value="GPCRRHODOPSN"/>
</dbReference>
<dbReference type="PANTHER" id="PTHR45695:SF26">
    <property type="entry name" value="NEUROPEPTIDE CCHAMIDE-1 RECEPTOR"/>
    <property type="match status" value="1"/>
</dbReference>
<keyword evidence="4 10" id="KW-1133">Transmembrane helix</keyword>
<dbReference type="Proteomes" id="UP001152759">
    <property type="component" value="Chromosome 7"/>
</dbReference>
<name>A0A9P0F8R7_BEMTA</name>
<evidence type="ECO:0000256" key="7">
    <source>
        <dbReference type="ARBA" id="ARBA00023170"/>
    </source>
</evidence>
<evidence type="ECO:0000256" key="3">
    <source>
        <dbReference type="ARBA" id="ARBA00022692"/>
    </source>
</evidence>
<dbReference type="SUPFAM" id="SSF81321">
    <property type="entry name" value="Family A G protein-coupled receptor-like"/>
    <property type="match status" value="1"/>
</dbReference>
<keyword evidence="13" id="KW-1185">Reference proteome</keyword>
<dbReference type="InterPro" id="IPR017452">
    <property type="entry name" value="GPCR_Rhodpsn_7TM"/>
</dbReference>
<gene>
    <name evidence="12" type="ORF">BEMITA_LOCUS11188</name>
</gene>
<evidence type="ECO:0000256" key="4">
    <source>
        <dbReference type="ARBA" id="ARBA00022989"/>
    </source>
</evidence>
<feature type="transmembrane region" description="Helical" evidence="10">
    <location>
        <begin position="165"/>
        <end position="190"/>
    </location>
</feature>
<dbReference type="InterPro" id="IPR000611">
    <property type="entry name" value="NPY_rcpt"/>
</dbReference>
<evidence type="ECO:0000256" key="10">
    <source>
        <dbReference type="SAM" id="Phobius"/>
    </source>
</evidence>
<organism evidence="12 13">
    <name type="scientific">Bemisia tabaci</name>
    <name type="common">Sweetpotato whitefly</name>
    <name type="synonym">Aleurodes tabaci</name>
    <dbReference type="NCBI Taxonomy" id="7038"/>
    <lineage>
        <taxon>Eukaryota</taxon>
        <taxon>Metazoa</taxon>
        <taxon>Ecdysozoa</taxon>
        <taxon>Arthropoda</taxon>
        <taxon>Hexapoda</taxon>
        <taxon>Insecta</taxon>
        <taxon>Pterygota</taxon>
        <taxon>Neoptera</taxon>
        <taxon>Paraneoptera</taxon>
        <taxon>Hemiptera</taxon>
        <taxon>Sternorrhyncha</taxon>
        <taxon>Aleyrodoidea</taxon>
        <taxon>Aleyrodidae</taxon>
        <taxon>Aleyrodinae</taxon>
        <taxon>Bemisia</taxon>
    </lineage>
</organism>
<feature type="transmembrane region" description="Helical" evidence="10">
    <location>
        <begin position="81"/>
        <end position="106"/>
    </location>
</feature>
<evidence type="ECO:0000256" key="1">
    <source>
        <dbReference type="ARBA" id="ARBA00004141"/>
    </source>
</evidence>
<evidence type="ECO:0000256" key="2">
    <source>
        <dbReference type="ARBA" id="ARBA00010663"/>
    </source>
</evidence>
<feature type="transmembrane region" description="Helical" evidence="10">
    <location>
        <begin position="45"/>
        <end position="69"/>
    </location>
</feature>
<keyword evidence="6 10" id="KW-0472">Membrane</keyword>
<evidence type="ECO:0000313" key="12">
    <source>
        <dbReference type="EMBL" id="CAH0392706.1"/>
    </source>
</evidence>
<dbReference type="Gene3D" id="1.20.1070.10">
    <property type="entry name" value="Rhodopsin 7-helix transmembrane proteins"/>
    <property type="match status" value="1"/>
</dbReference>
<accession>A0A9P0F8R7</accession>
<dbReference type="PANTHER" id="PTHR45695">
    <property type="entry name" value="LEUCOKININ RECEPTOR-RELATED"/>
    <property type="match status" value="1"/>
</dbReference>
<evidence type="ECO:0000259" key="11">
    <source>
        <dbReference type="PROSITE" id="PS50262"/>
    </source>
</evidence>
<evidence type="ECO:0000256" key="8">
    <source>
        <dbReference type="ARBA" id="ARBA00023224"/>
    </source>
</evidence>
<evidence type="ECO:0000256" key="5">
    <source>
        <dbReference type="ARBA" id="ARBA00023040"/>
    </source>
</evidence>
<dbReference type="EMBL" id="OU963868">
    <property type="protein sequence ID" value="CAH0392706.1"/>
    <property type="molecule type" value="Genomic_DNA"/>
</dbReference>